<organism evidence="1">
    <name type="scientific">uncultured prokaryote</name>
    <dbReference type="NCBI Taxonomy" id="198431"/>
    <lineage>
        <taxon>unclassified sequences</taxon>
        <taxon>environmental samples</taxon>
    </lineage>
</organism>
<proteinExistence type="predicted"/>
<name>A0A0H5Q449_9ZZZZ</name>
<sequence length="78" mass="9046">MKIKTQYTGMTSTPRYLTIHFKMSLGDSIVRASQVKIRVDDLNSEVMLEAVDRQARRKLMETWSGQDIIPWDIADDDE</sequence>
<dbReference type="AlphaFoldDB" id="A0A0H5Q449"/>
<dbReference type="EMBL" id="LN853845">
    <property type="protein sequence ID" value="CRY96796.1"/>
    <property type="molecule type" value="Genomic_DNA"/>
</dbReference>
<protein>
    <submittedName>
        <fullName evidence="1">Uncharacterized protein</fullName>
    </submittedName>
</protein>
<reference evidence="1" key="1">
    <citation type="submission" date="2015-06" db="EMBL/GenBank/DDBJ databases">
        <authorList>
            <person name="Joergensen T."/>
        </authorList>
    </citation>
    <scope>NUCLEOTIDE SEQUENCE</scope>
    <source>
        <strain evidence="1">RGFK1275</strain>
    </source>
</reference>
<accession>A0A0H5Q449</accession>
<reference evidence="1" key="2">
    <citation type="submission" date="2015-07" db="EMBL/GenBank/DDBJ databases">
        <title>Plasmids, circular viruses and viroids from rat gut.</title>
        <authorList>
            <person name="Jorgensen T.J."/>
            <person name="Hansen M.A."/>
            <person name="Xu Z."/>
            <person name="Tabak M.A."/>
            <person name="Sorensen S.J."/>
            <person name="Hansen L.H."/>
        </authorList>
    </citation>
    <scope>NUCLEOTIDE SEQUENCE</scope>
    <source>
        <strain evidence="1">RGFK1275</strain>
    </source>
</reference>
<evidence type="ECO:0000313" key="1">
    <source>
        <dbReference type="EMBL" id="CRY96796.1"/>
    </source>
</evidence>